<proteinExistence type="predicted"/>
<feature type="region of interest" description="Disordered" evidence="2">
    <location>
        <begin position="517"/>
        <end position="549"/>
    </location>
</feature>
<feature type="coiled-coil region" evidence="1">
    <location>
        <begin position="186"/>
        <end position="213"/>
    </location>
</feature>
<evidence type="ECO:0000313" key="4">
    <source>
        <dbReference type="Proteomes" id="UP000245080"/>
    </source>
</evidence>
<gene>
    <name evidence="3" type="ORF">DCM90_01895</name>
</gene>
<sequence length="2101" mass="226476">MDLETLQVVFDMNTELIQPKLDALKEKFNKTLGGLGQTVQEESNNATNSIDLSGLTEKFSESFTKMQDQTAGFFEKFEKSMNQGSESGTDSITKNMHKMRVSVGKDVDSMVSDINAKMEQAKAAQERMANLKSLGGLAADRGDYKTSTRTNEQAASEQAKMVRSLNAAKDLARSMKDEYKEIPAELQKIAQQMDHNEAEIGSYQRKIKELQAQQKDAMKFESGKGFGAKQNVQTDDSRKIGEEIEKVQKKVSKAINSSDSLNKAYAKLQDRYGELGKAIPKVNTDLSESATVAKRSREAFSLLDGSTSKTKTALKGVATAIGKLSGISYMLKRGSSGMNDMGHKARSLSSTMASLGSRSNSSLNKMNKGIKKSDSQLSELARGIKSLPAQFLVWGVGFEALTKLSEGFANAFKTNKQFSNSLNQIKANLIAAFYPLYSTVMPWINQFMQVLEKATGWLAKFSASLFGMSDATARAGANKMYTQAKALGDDSGSSSASNEAAKKAVQAENAAIRARNDAGRKAVQEENAQIKARNSARKKAIQEQNAAIKAANEQRKKAVEQANDAIRASNKRADDEVAEYNKKQKERIDELKKKYQDYKNNLMGFDEINTLDVSKEIPDYTPKEAHHQDLEEYTPKDTISDSGEDEALKTFTPEETKSLSDALDDAAKDLDGIQQALGNVSPAFGGASDAAKKFRDILADLYRPIKEAWDAKGKVVLDAMKYAFNEIKRLIGDIGKSFLKIWDSKLGVQTLEDLLQLFANIINILGDVAKAFADAWEDHGTGDKYIKSIFVMLDSILKLLGSITESFRKAWNDGTGERIAQNLLKLFTDINNTIADFADSFRKAWNEGDAGTKLFETWLNDIGKLLRDLDDIVISFKKAWDAGDIGRKIFSDIIDIAKQIGKLIGTFADSFHDAWNQGETGTKMFGSWLDAIKKVLDVIDDFVSSFTAAWKEGAVGTGIFKDIFKISGSVGKTIGNLAGQFKKAWDAGKTGQSILHTILEIFKDIFDHLSDMADATAKWAKKLDFTPLLKSIEGLFKSIKGLDKTVWDAIEWAYKNVLLPLAKFTITDALPTFFKLLSSAIKVVNSVLKALAPLGKSLIDAFLKPIAGFTGGSSISALKGIADALEGLSSWIDKHQKAVQTFAKVLATMFVIKTSFKGLSKGTSLVEDLLTKSKGLDGKKGVLKEFFGKITGISDLKDGVENVKDLWGYSRDLASVSWGKLKDGASTAKGLASTSWTKLKDGASVAGDLVSVKWSSLKSAAGNVVNLVKGFKDWSIWSKAAAAGQVILDAAMDANPIGLIATAIAAVVAGLVVLYTHNKKFRDFVNGIYTNITKWMGDAIKWLKNNWQNVAKFIINPVGSIADWFLKDTKLGKNVSKWAGNALDWLKKNWKDVALLIINPVAGITNWFLKDTKTGQAILKWGKKALDNAVSWAKDIGKNIGKKVESGKKAAQDAGSKVGKWVSDKVKDASTTIKKWSKNLGKDINDAAKSAKSLASKAGKTVGGWVHTGVTTADSKIKSWSKDLGSLINKASSGAKTLASKTGKTIGGWVHTGVTTVNSKVKSWSKGLGSLIHTASSGAKSLASKAGSSVGGWVHSGIKGINSKIQTWSKGLGSYIGSHISSGKSAASKAGQTVGGWVHSGITSVSKKITGWAGSLGGKIASGLKNGVDAIKRASADIANGILSTIGKAVNGVIKGIKWILDKVGAHGMADGMSYWDVPHFAQGGHHQGGLAMVNDENASHYREAYQLPNGKQGIFPAQRNMMVYLPKGTRIKNAQQTYREATAKLPHYANGLFGNFDFSMPNFGDILGGLGSGFSNAIGGAVESVEDRIKDIINGIRGIAGNISYDASHPMEVIKKGVGQFVNLGYGSDLGTAVAKGGVSSLEDGAVNMVHKALKEAFDKAKEKARKIAEAAYSAAKKATDATSKAAGSLFDGKNSGFNILDSLKGLHLGFKNGGFVNQAGTYNLAEENTPEIVLPLSQPSRALELMQQAMGYMKQNFGDGITMPHSMVTSSTIAPSDIQSNPQDSDALLHSNGTAGLQEALMSAISVAMANQQMDHQTNQGSQQPIEITVKLGDETLGKHAVNGINSFNRKNGRQMLDL</sequence>
<keyword evidence="4" id="KW-1185">Reference proteome</keyword>
<name>A0A2V1N1S9_9LACO</name>
<dbReference type="OrthoDB" id="2137849at2"/>
<dbReference type="PANTHER" id="PTHR47372:SF11">
    <property type="entry name" value="RE19971P"/>
    <property type="match status" value="1"/>
</dbReference>
<dbReference type="PANTHER" id="PTHR47372">
    <property type="entry name" value="DAUER UP-REGULATED-RELATED"/>
    <property type="match status" value="1"/>
</dbReference>
<dbReference type="GO" id="GO:0005886">
    <property type="term" value="C:plasma membrane"/>
    <property type="evidence" value="ECO:0007669"/>
    <property type="project" value="TreeGrafter"/>
</dbReference>
<dbReference type="RefSeq" id="WP_109249666.1">
    <property type="nucleotide sequence ID" value="NZ_QCXQ01000001.1"/>
</dbReference>
<accession>A0A2V1N1S9</accession>
<dbReference type="Proteomes" id="UP000245080">
    <property type="component" value="Unassembled WGS sequence"/>
</dbReference>
<evidence type="ECO:0008006" key="5">
    <source>
        <dbReference type="Google" id="ProtNLM"/>
    </source>
</evidence>
<evidence type="ECO:0000256" key="2">
    <source>
        <dbReference type="SAM" id="MobiDB-lite"/>
    </source>
</evidence>
<evidence type="ECO:0000313" key="3">
    <source>
        <dbReference type="EMBL" id="PWG00953.1"/>
    </source>
</evidence>
<reference evidence="3 4" key="1">
    <citation type="journal article" date="2018" name="Int. J. Syst. Evol. Microbiol.">
        <title>Lactobacillus bambusae sp. nov., isolated from a traditional fermented Ma-bamboo shoots of Taiwan.</title>
        <authorList>
            <person name="Wang L.-T."/>
        </authorList>
    </citation>
    <scope>NUCLEOTIDE SEQUENCE [LARGE SCALE GENOMIC DNA]</scope>
    <source>
        <strain evidence="3 4">BS-W1</strain>
    </source>
</reference>
<comment type="caution">
    <text evidence="3">The sequence shown here is derived from an EMBL/GenBank/DDBJ whole genome shotgun (WGS) entry which is preliminary data.</text>
</comment>
<protein>
    <recommendedName>
        <fullName evidence="5">Tape measure protein</fullName>
    </recommendedName>
</protein>
<dbReference type="EMBL" id="QCXQ01000001">
    <property type="protein sequence ID" value="PWG00953.1"/>
    <property type="molecule type" value="Genomic_DNA"/>
</dbReference>
<evidence type="ECO:0000256" key="1">
    <source>
        <dbReference type="SAM" id="Coils"/>
    </source>
</evidence>
<keyword evidence="1" id="KW-0175">Coiled coil</keyword>
<organism evidence="3 4">
    <name type="scientific">Levilactobacillus bambusae</name>
    <dbReference type="NCBI Taxonomy" id="2024736"/>
    <lineage>
        <taxon>Bacteria</taxon>
        <taxon>Bacillati</taxon>
        <taxon>Bacillota</taxon>
        <taxon>Bacilli</taxon>
        <taxon>Lactobacillales</taxon>
        <taxon>Lactobacillaceae</taxon>
        <taxon>Levilactobacillus</taxon>
    </lineage>
</organism>